<feature type="transmembrane region" description="Helical" evidence="1">
    <location>
        <begin position="498"/>
        <end position="520"/>
    </location>
</feature>
<dbReference type="Proteomes" id="UP000571017">
    <property type="component" value="Unassembled WGS sequence"/>
</dbReference>
<feature type="transmembrane region" description="Helical" evidence="1">
    <location>
        <begin position="397"/>
        <end position="420"/>
    </location>
</feature>
<keyword evidence="1" id="KW-0472">Membrane</keyword>
<keyword evidence="1" id="KW-0812">Transmembrane</keyword>
<keyword evidence="3" id="KW-1185">Reference proteome</keyword>
<evidence type="ECO:0000256" key="1">
    <source>
        <dbReference type="SAM" id="Phobius"/>
    </source>
</evidence>
<accession>A0A838CUL1</accession>
<feature type="transmembrane region" description="Helical" evidence="1">
    <location>
        <begin position="464"/>
        <end position="486"/>
    </location>
</feature>
<sequence>MKQLKKSSVWLAPVIIILIGIGILFMENYAQVTEPPSDGWSRELQVGMTPNVSEPYLSADDSGNWSIAYITEDGVRQHTYDRQFEQISETSFDIPVNQYTQIFLGEDAFIYSDYYALYNGDNSEEITDIQKFYPLADTAYYRKDNVIYHLDPSTLGSEQILTVDSENTEVIIEQKNEETHILTNTIDQTGNHLTFYTVSGNEATEKGAAVFTLTGTEEVQDIQFALDDNSYALLVKTLQKQSMSGKVSNQYYYSEATLGDAPDLQRIQFQDPHGGMALQEISDVEMQWTEQGASILFKAFGSTNTRFREPLQFNIYTATLSSSGPLDVKRLSNTPSSSVEPNWINPNTVLWIDRGNSEEHRVLVSSSNSTIIAEAKQLTMPAFLQSLGKTMGMLSTGMFAVVISLLWFIWPLLFLCVVMFTNSRAMDQDRSWVFYIGALIYIGAAVILNDLMFSSRGMLNAPAYLNFTGSAFIYLLGFALLSYAILKAGLSIRKWSPSIQLTYFIGIHVICITIFFGPYLL</sequence>
<gene>
    <name evidence="2" type="ORF">H0266_12720</name>
</gene>
<evidence type="ECO:0000313" key="3">
    <source>
        <dbReference type="Proteomes" id="UP000571017"/>
    </source>
</evidence>
<feature type="transmembrane region" description="Helical" evidence="1">
    <location>
        <begin position="7"/>
        <end position="26"/>
    </location>
</feature>
<dbReference type="RefSeq" id="WP_181472746.1">
    <property type="nucleotide sequence ID" value="NZ_JACEFG010000002.1"/>
</dbReference>
<keyword evidence="1" id="KW-1133">Transmembrane helix</keyword>
<comment type="caution">
    <text evidence="2">The sequence shown here is derived from an EMBL/GenBank/DDBJ whole genome shotgun (WGS) entry which is preliminary data.</text>
</comment>
<feature type="transmembrane region" description="Helical" evidence="1">
    <location>
        <begin position="432"/>
        <end position="452"/>
    </location>
</feature>
<reference evidence="2 3" key="1">
    <citation type="journal article" date="2004" name="Extremophiles">
        <title>Halobacillus locisalis sp. nov., a halophilic bacterium isolated from a marine solar saltern of the Yellow Sea in Korea.</title>
        <authorList>
            <person name="Yoon J.H."/>
            <person name="Kang K.H."/>
            <person name="Oh T.K."/>
            <person name="Park Y.H."/>
        </authorList>
    </citation>
    <scope>NUCLEOTIDE SEQUENCE [LARGE SCALE GENOMIC DNA]</scope>
    <source>
        <strain evidence="2 3">KCTC 3788</strain>
    </source>
</reference>
<proteinExistence type="predicted"/>
<name>A0A838CUL1_9BACI</name>
<organism evidence="2 3">
    <name type="scientific">Halobacillus locisalis</name>
    <dbReference type="NCBI Taxonomy" id="220753"/>
    <lineage>
        <taxon>Bacteria</taxon>
        <taxon>Bacillati</taxon>
        <taxon>Bacillota</taxon>
        <taxon>Bacilli</taxon>
        <taxon>Bacillales</taxon>
        <taxon>Bacillaceae</taxon>
        <taxon>Halobacillus</taxon>
    </lineage>
</organism>
<evidence type="ECO:0000313" key="2">
    <source>
        <dbReference type="EMBL" id="MBA2175757.1"/>
    </source>
</evidence>
<dbReference type="EMBL" id="JACEFG010000002">
    <property type="protein sequence ID" value="MBA2175757.1"/>
    <property type="molecule type" value="Genomic_DNA"/>
</dbReference>
<dbReference type="AlphaFoldDB" id="A0A838CUL1"/>
<protein>
    <submittedName>
        <fullName evidence="2">Uncharacterized protein</fullName>
    </submittedName>
</protein>